<sequence>KSEESINKLNVGKISIEQRSHFEEVLRKHQNLFAHELCELDQMTVVQHKIYTEEGPLIKQ</sequence>
<organism evidence="1 2">
    <name type="scientific">Racocetra persica</name>
    <dbReference type="NCBI Taxonomy" id="160502"/>
    <lineage>
        <taxon>Eukaryota</taxon>
        <taxon>Fungi</taxon>
        <taxon>Fungi incertae sedis</taxon>
        <taxon>Mucoromycota</taxon>
        <taxon>Glomeromycotina</taxon>
        <taxon>Glomeromycetes</taxon>
        <taxon>Diversisporales</taxon>
        <taxon>Gigasporaceae</taxon>
        <taxon>Racocetra</taxon>
    </lineage>
</organism>
<reference evidence="1" key="1">
    <citation type="submission" date="2021-06" db="EMBL/GenBank/DDBJ databases">
        <authorList>
            <person name="Kallberg Y."/>
            <person name="Tangrot J."/>
            <person name="Rosling A."/>
        </authorList>
    </citation>
    <scope>NUCLEOTIDE SEQUENCE</scope>
    <source>
        <strain evidence="1">MA461A</strain>
    </source>
</reference>
<protein>
    <submittedName>
        <fullName evidence="1">14725_t:CDS:1</fullName>
    </submittedName>
</protein>
<accession>A0ACA9MML4</accession>
<evidence type="ECO:0000313" key="2">
    <source>
        <dbReference type="Proteomes" id="UP000789920"/>
    </source>
</evidence>
<proteinExistence type="predicted"/>
<dbReference type="Proteomes" id="UP000789920">
    <property type="component" value="Unassembled WGS sequence"/>
</dbReference>
<name>A0ACA9MML4_9GLOM</name>
<comment type="caution">
    <text evidence="1">The sequence shown here is derived from an EMBL/GenBank/DDBJ whole genome shotgun (WGS) entry which is preliminary data.</text>
</comment>
<gene>
    <name evidence="1" type="ORF">RPERSI_LOCUS5384</name>
</gene>
<evidence type="ECO:0000313" key="1">
    <source>
        <dbReference type="EMBL" id="CAG8586943.1"/>
    </source>
</evidence>
<feature type="non-terminal residue" evidence="1">
    <location>
        <position position="1"/>
    </location>
</feature>
<dbReference type="EMBL" id="CAJVQC010008016">
    <property type="protein sequence ID" value="CAG8586943.1"/>
    <property type="molecule type" value="Genomic_DNA"/>
</dbReference>
<keyword evidence="2" id="KW-1185">Reference proteome</keyword>